<organism evidence="1 2">
    <name type="scientific">Phycicoccus elongatus Lp2</name>
    <dbReference type="NCBI Taxonomy" id="1193181"/>
    <lineage>
        <taxon>Bacteria</taxon>
        <taxon>Bacillati</taxon>
        <taxon>Actinomycetota</taxon>
        <taxon>Actinomycetes</taxon>
        <taxon>Micrococcales</taxon>
        <taxon>Intrasporangiaceae</taxon>
        <taxon>Phycicoccus</taxon>
    </lineage>
</organism>
<gene>
    <name evidence="1" type="ORF">BN10_350008</name>
</gene>
<keyword evidence="2" id="KW-1185">Reference proteome</keyword>
<dbReference type="STRING" id="1193181.BN10_350008"/>
<dbReference type="AlphaFoldDB" id="N0DYZ3"/>
<dbReference type="EMBL" id="CAIZ01000103">
    <property type="protein sequence ID" value="CCH69793.1"/>
    <property type="molecule type" value="Genomic_DNA"/>
</dbReference>
<protein>
    <submittedName>
        <fullName evidence="1">Uncharacterized protein</fullName>
    </submittedName>
</protein>
<evidence type="ECO:0000313" key="1">
    <source>
        <dbReference type="EMBL" id="CCH69793.1"/>
    </source>
</evidence>
<dbReference type="Proteomes" id="UP000013167">
    <property type="component" value="Unassembled WGS sequence"/>
</dbReference>
<proteinExistence type="predicted"/>
<evidence type="ECO:0000313" key="2">
    <source>
        <dbReference type="Proteomes" id="UP000013167"/>
    </source>
</evidence>
<dbReference type="HOGENOM" id="CLU_3174203_0_0_11"/>
<name>N0DYZ3_9MICO</name>
<reference evidence="1 2" key="1">
    <citation type="journal article" date="2013" name="ISME J.">
        <title>A metabolic model for members of the genus Tetrasphaera involved in enhanced biological phosphorus removal.</title>
        <authorList>
            <person name="Kristiansen R."/>
            <person name="Nguyen H.T.T."/>
            <person name="Saunders A.M."/>
            <person name="Nielsen J.L."/>
            <person name="Wimmer R."/>
            <person name="Le V.Q."/>
            <person name="McIlroy S.J."/>
            <person name="Petrovski S."/>
            <person name="Seviour R.J."/>
            <person name="Calteau A."/>
            <person name="Nielsen K.L."/>
            <person name="Nielsen P.H."/>
        </authorList>
    </citation>
    <scope>NUCLEOTIDE SEQUENCE [LARGE SCALE GENOMIC DNA]</scope>
    <source>
        <strain evidence="1 2">Lp2</strain>
    </source>
</reference>
<sequence>MTLRSTAAGDELVGVDLRPALTPGIAEALAGLLLSRSRATRTLEVAS</sequence>
<accession>N0DYZ3</accession>
<comment type="caution">
    <text evidence="1">The sequence shown here is derived from an EMBL/GenBank/DDBJ whole genome shotgun (WGS) entry which is preliminary data.</text>
</comment>